<reference evidence="2 3" key="1">
    <citation type="submission" date="2019-04" db="EMBL/GenBank/DDBJ databases">
        <title>Draft genome sequences of Streptomyces avermitilis NBRC 14893.</title>
        <authorList>
            <person name="Komaki H."/>
            <person name="Tamura T."/>
            <person name="Hosoyama A."/>
        </authorList>
    </citation>
    <scope>NUCLEOTIDE SEQUENCE [LARGE SCALE GENOMIC DNA]</scope>
    <source>
        <strain evidence="2 3">NBRC 14893</strain>
    </source>
</reference>
<protein>
    <submittedName>
        <fullName evidence="2">Uncharacterized protein</fullName>
    </submittedName>
</protein>
<evidence type="ECO:0000313" key="2">
    <source>
        <dbReference type="EMBL" id="GDY65309.1"/>
    </source>
</evidence>
<dbReference type="AlphaFoldDB" id="A0A4D4M1K1"/>
<accession>A0A4D4M1K1</accession>
<evidence type="ECO:0000313" key="3">
    <source>
        <dbReference type="Proteomes" id="UP000302139"/>
    </source>
</evidence>
<feature type="compositionally biased region" description="Basic and acidic residues" evidence="1">
    <location>
        <begin position="8"/>
        <end position="18"/>
    </location>
</feature>
<dbReference type="Proteomes" id="UP000302139">
    <property type="component" value="Unassembled WGS sequence"/>
</dbReference>
<feature type="region of interest" description="Disordered" evidence="1">
    <location>
        <begin position="1"/>
        <end position="34"/>
    </location>
</feature>
<gene>
    <name evidence="2" type="ORF">SAV14893_047020</name>
</gene>
<comment type="caution">
    <text evidence="2">The sequence shown here is derived from an EMBL/GenBank/DDBJ whole genome shotgun (WGS) entry which is preliminary data.</text>
</comment>
<sequence length="105" mass="10793">MGDGQRLLAEEIGKRDAGTRTADAGVDDVAHGPARQAVRLGARLGPRGEADQAPTQVPVEAGAAELRGGRSSARALWSWPSSAPAPMYMAAEMATMSVHIAASKA</sequence>
<name>A0A4D4M1K1_STRAX</name>
<organism evidence="2 3">
    <name type="scientific">Streptomyces avermitilis</name>
    <dbReference type="NCBI Taxonomy" id="33903"/>
    <lineage>
        <taxon>Bacteria</taxon>
        <taxon>Bacillati</taxon>
        <taxon>Actinomycetota</taxon>
        <taxon>Actinomycetes</taxon>
        <taxon>Kitasatosporales</taxon>
        <taxon>Streptomycetaceae</taxon>
        <taxon>Streptomyces</taxon>
    </lineage>
</organism>
<proteinExistence type="predicted"/>
<dbReference type="EMBL" id="BJHX01000001">
    <property type="protein sequence ID" value="GDY65309.1"/>
    <property type="molecule type" value="Genomic_DNA"/>
</dbReference>
<evidence type="ECO:0000256" key="1">
    <source>
        <dbReference type="SAM" id="MobiDB-lite"/>
    </source>
</evidence>